<dbReference type="Proteomes" id="UP001592531">
    <property type="component" value="Unassembled WGS sequence"/>
</dbReference>
<dbReference type="EMBL" id="JBHFAB010000004">
    <property type="protein sequence ID" value="MFC1416387.1"/>
    <property type="molecule type" value="Genomic_DNA"/>
</dbReference>
<accession>A0ABV6VRQ5</accession>
<gene>
    <name evidence="1" type="ORF">ACEZDE_06985</name>
</gene>
<protein>
    <submittedName>
        <fullName evidence="1">Uncharacterized protein</fullName>
    </submittedName>
</protein>
<evidence type="ECO:0000313" key="1">
    <source>
        <dbReference type="EMBL" id="MFC1416387.1"/>
    </source>
</evidence>
<reference evidence="1 2" key="1">
    <citation type="submission" date="2024-09" db="EMBL/GenBank/DDBJ databases">
        <authorList>
            <person name="Lee S.D."/>
        </authorList>
    </citation>
    <scope>NUCLEOTIDE SEQUENCE [LARGE SCALE GENOMIC DNA]</scope>
    <source>
        <strain evidence="1 2">N8-3</strain>
    </source>
</reference>
<organism evidence="1 2">
    <name type="scientific">Streptacidiphilus cavernicola</name>
    <dbReference type="NCBI Taxonomy" id="3342716"/>
    <lineage>
        <taxon>Bacteria</taxon>
        <taxon>Bacillati</taxon>
        <taxon>Actinomycetota</taxon>
        <taxon>Actinomycetes</taxon>
        <taxon>Kitasatosporales</taxon>
        <taxon>Streptomycetaceae</taxon>
        <taxon>Streptacidiphilus</taxon>
    </lineage>
</organism>
<proteinExistence type="predicted"/>
<comment type="caution">
    <text evidence="1">The sequence shown here is derived from an EMBL/GenBank/DDBJ whole genome shotgun (WGS) entry which is preliminary data.</text>
</comment>
<sequence>MDTEEGGQLLPEALARLEELKLGDMTRIGRLRFMGACRLYGFLEGNVFHVLWWDPNHEIWPYEKEHS</sequence>
<keyword evidence="2" id="KW-1185">Reference proteome</keyword>
<dbReference type="RefSeq" id="WP_380533581.1">
    <property type="nucleotide sequence ID" value="NZ_JBHFAB010000004.1"/>
</dbReference>
<evidence type="ECO:0000313" key="2">
    <source>
        <dbReference type="Proteomes" id="UP001592531"/>
    </source>
</evidence>
<name>A0ABV6VRQ5_9ACTN</name>